<keyword evidence="2" id="KW-1185">Reference proteome</keyword>
<gene>
    <name evidence="1" type="ORF">D9Q98_008675</name>
</gene>
<sequence>MDRAALAEEVTHLLNGRTYLTLADLLQLLRRNVTLPVDLTHLGTLWMLDRSHTGRITMDDLTALLDVCRLRSREYQSFELEAMLHGYFTLQMWRAMSAPSGLQAFSTWICNLVLESSSKRRGFIRHGRQQYVGRDAVGALHQLLRVEQTQSLDFQAFFDLLQRCGEEKQLLELSNENQDEWVPLEVVRDLVEDLFAGSVKLLGDICPAEELNWQELSLQAS</sequence>
<evidence type="ECO:0000313" key="2">
    <source>
        <dbReference type="Proteomes" id="UP001055712"/>
    </source>
</evidence>
<name>A0A9D4YUG5_CHLVU</name>
<dbReference type="OrthoDB" id="10257659at2759"/>
<evidence type="ECO:0008006" key="3">
    <source>
        <dbReference type="Google" id="ProtNLM"/>
    </source>
</evidence>
<dbReference type="EMBL" id="SIDB01000011">
    <property type="protein sequence ID" value="KAI3426302.1"/>
    <property type="molecule type" value="Genomic_DNA"/>
</dbReference>
<proteinExistence type="predicted"/>
<dbReference type="Proteomes" id="UP001055712">
    <property type="component" value="Unassembled WGS sequence"/>
</dbReference>
<organism evidence="1 2">
    <name type="scientific">Chlorella vulgaris</name>
    <name type="common">Green alga</name>
    <dbReference type="NCBI Taxonomy" id="3077"/>
    <lineage>
        <taxon>Eukaryota</taxon>
        <taxon>Viridiplantae</taxon>
        <taxon>Chlorophyta</taxon>
        <taxon>core chlorophytes</taxon>
        <taxon>Trebouxiophyceae</taxon>
        <taxon>Chlorellales</taxon>
        <taxon>Chlorellaceae</taxon>
        <taxon>Chlorella clade</taxon>
        <taxon>Chlorella</taxon>
    </lineage>
</organism>
<reference evidence="1" key="1">
    <citation type="journal article" date="2019" name="Plant J.">
        <title>Chlorella vulgaris genome assembly and annotation reveals the molecular basis for metabolic acclimation to high light conditions.</title>
        <authorList>
            <person name="Cecchin M."/>
            <person name="Marcolungo L."/>
            <person name="Rossato M."/>
            <person name="Girolomoni L."/>
            <person name="Cosentino E."/>
            <person name="Cuine S."/>
            <person name="Li-Beisson Y."/>
            <person name="Delledonne M."/>
            <person name="Ballottari M."/>
        </authorList>
    </citation>
    <scope>NUCLEOTIDE SEQUENCE</scope>
    <source>
        <strain evidence="1">211/11P</strain>
    </source>
</reference>
<protein>
    <recommendedName>
        <fullName evidence="3">EF-hand domain-containing protein</fullName>
    </recommendedName>
</protein>
<evidence type="ECO:0000313" key="1">
    <source>
        <dbReference type="EMBL" id="KAI3426302.1"/>
    </source>
</evidence>
<dbReference type="PROSITE" id="PS00018">
    <property type="entry name" value="EF_HAND_1"/>
    <property type="match status" value="1"/>
</dbReference>
<accession>A0A9D4YUG5</accession>
<dbReference type="AlphaFoldDB" id="A0A9D4YUG5"/>
<dbReference type="InterPro" id="IPR018247">
    <property type="entry name" value="EF_Hand_1_Ca_BS"/>
</dbReference>
<comment type="caution">
    <text evidence="1">The sequence shown here is derived from an EMBL/GenBank/DDBJ whole genome shotgun (WGS) entry which is preliminary data.</text>
</comment>
<reference evidence="1" key="2">
    <citation type="submission" date="2020-11" db="EMBL/GenBank/DDBJ databases">
        <authorList>
            <person name="Cecchin M."/>
            <person name="Marcolungo L."/>
            <person name="Rossato M."/>
            <person name="Girolomoni L."/>
            <person name="Cosentino E."/>
            <person name="Cuine S."/>
            <person name="Li-Beisson Y."/>
            <person name="Delledonne M."/>
            <person name="Ballottari M."/>
        </authorList>
    </citation>
    <scope>NUCLEOTIDE SEQUENCE</scope>
    <source>
        <strain evidence="1">211/11P</strain>
        <tissue evidence="1">Whole cell</tissue>
    </source>
</reference>